<keyword evidence="2" id="KW-0479">Metal-binding</keyword>
<dbReference type="InterPro" id="IPR007115">
    <property type="entry name" value="6-PTP_synth/QueD"/>
</dbReference>
<evidence type="ECO:0000256" key="2">
    <source>
        <dbReference type="ARBA" id="ARBA00022723"/>
    </source>
</evidence>
<dbReference type="PANTHER" id="PTHR12589:SF7">
    <property type="entry name" value="6-PYRUVOYL TETRAHYDROBIOPTERIN SYNTHASE"/>
    <property type="match status" value="1"/>
</dbReference>
<accession>A0A1J5SHQ6</accession>
<dbReference type="EMBL" id="MLJW01000034">
    <property type="protein sequence ID" value="OIR07938.1"/>
    <property type="molecule type" value="Genomic_DNA"/>
</dbReference>
<evidence type="ECO:0000256" key="1">
    <source>
        <dbReference type="ARBA" id="ARBA00001947"/>
    </source>
</evidence>
<protein>
    <submittedName>
        <fullName evidence="5">6-pyruvoyl tetrahydropterin synthase</fullName>
    </submittedName>
</protein>
<keyword evidence="3" id="KW-0862">Zinc</keyword>
<dbReference type="GO" id="GO:0016829">
    <property type="term" value="F:lyase activity"/>
    <property type="evidence" value="ECO:0007669"/>
    <property type="project" value="UniProtKB-KW"/>
</dbReference>
<evidence type="ECO:0000256" key="4">
    <source>
        <dbReference type="ARBA" id="ARBA00023239"/>
    </source>
</evidence>
<dbReference type="InterPro" id="IPR038418">
    <property type="entry name" value="6-PTP_synth/QueD_sf"/>
</dbReference>
<dbReference type="PANTHER" id="PTHR12589">
    <property type="entry name" value="PYRUVOYL TETRAHYDROBIOPTERIN SYNTHASE"/>
    <property type="match status" value="1"/>
</dbReference>
<keyword evidence="4" id="KW-0456">Lyase</keyword>
<dbReference type="SUPFAM" id="SSF55620">
    <property type="entry name" value="Tetrahydrobiopterin biosynthesis enzymes-like"/>
    <property type="match status" value="1"/>
</dbReference>
<evidence type="ECO:0000256" key="3">
    <source>
        <dbReference type="ARBA" id="ARBA00022833"/>
    </source>
</evidence>
<dbReference type="Gene3D" id="3.30.479.10">
    <property type="entry name" value="6-pyruvoyl tetrahydropterin synthase/QueD"/>
    <property type="match status" value="1"/>
</dbReference>
<evidence type="ECO:0000313" key="5">
    <source>
        <dbReference type="EMBL" id="OIR07938.1"/>
    </source>
</evidence>
<comment type="caution">
    <text evidence="5">The sequence shown here is derived from an EMBL/GenBank/DDBJ whole genome shotgun (WGS) entry which is preliminary data.</text>
</comment>
<dbReference type="AlphaFoldDB" id="A0A1J5SHQ6"/>
<proteinExistence type="predicted"/>
<sequence>MSTFTISRQIYIDAGHRVLTHGSKCRNLHGHRYMIEAFCAAGRLQDSGEQADMVLDFGFLKEEMLAVIDTPCDHGFLAHVEDAGLLAMFRPDGAGPEWLEGVRAAVARDGYCLTSDTRMESKLYVLDANPTAEQLARHWYRRLKPVVAARSGGLARLAELVVWETPNCRAVYREP</sequence>
<dbReference type="GO" id="GO:0046872">
    <property type="term" value="F:metal ion binding"/>
    <property type="evidence" value="ECO:0007669"/>
    <property type="project" value="UniProtKB-KW"/>
</dbReference>
<comment type="cofactor">
    <cofactor evidence="1">
        <name>Zn(2+)</name>
        <dbReference type="ChEBI" id="CHEBI:29105"/>
    </cofactor>
</comment>
<reference evidence="5" key="1">
    <citation type="submission" date="2016-10" db="EMBL/GenBank/DDBJ databases">
        <title>Sequence of Gallionella enrichment culture.</title>
        <authorList>
            <person name="Poehlein A."/>
            <person name="Muehling M."/>
            <person name="Daniel R."/>
        </authorList>
    </citation>
    <scope>NUCLEOTIDE SEQUENCE</scope>
</reference>
<name>A0A1J5SHQ6_9ZZZZ</name>
<gene>
    <name evidence="5" type="ORF">GALL_98010</name>
</gene>
<organism evidence="5">
    <name type="scientific">mine drainage metagenome</name>
    <dbReference type="NCBI Taxonomy" id="410659"/>
    <lineage>
        <taxon>unclassified sequences</taxon>
        <taxon>metagenomes</taxon>
        <taxon>ecological metagenomes</taxon>
    </lineage>
</organism>
<dbReference type="Pfam" id="PF01242">
    <property type="entry name" value="PTPS"/>
    <property type="match status" value="1"/>
</dbReference>